<reference evidence="1" key="1">
    <citation type="submission" date="2022-03" db="EMBL/GenBank/DDBJ databases">
        <title>Draft Genome Sequence of Firmicute Strain S0AB, a Heterotrophic Iron/Sulfur-Oxidizing Extreme Acidophile.</title>
        <authorList>
            <person name="Vergara E."/>
            <person name="Pakostova E."/>
            <person name="Johnson D.B."/>
            <person name="Holmes D.S."/>
        </authorList>
    </citation>
    <scope>NUCLEOTIDE SEQUENCE</scope>
    <source>
        <strain evidence="1">S0AB</strain>
    </source>
</reference>
<dbReference type="SUPFAM" id="SSF49899">
    <property type="entry name" value="Concanavalin A-like lectins/glucanases"/>
    <property type="match status" value="1"/>
</dbReference>
<keyword evidence="2" id="KW-1185">Reference proteome</keyword>
<dbReference type="InterPro" id="IPR038656">
    <property type="entry name" value="Peptidase_G1_sf"/>
</dbReference>
<dbReference type="InterPro" id="IPR013320">
    <property type="entry name" value="ConA-like_dom_sf"/>
</dbReference>
<evidence type="ECO:0000313" key="1">
    <source>
        <dbReference type="EMBL" id="MCI0184401.1"/>
    </source>
</evidence>
<dbReference type="AlphaFoldDB" id="A0A9X1V9Z0"/>
<evidence type="ECO:0000313" key="2">
    <source>
        <dbReference type="Proteomes" id="UP001139263"/>
    </source>
</evidence>
<dbReference type="Gene3D" id="2.60.120.700">
    <property type="entry name" value="Peptidase G1"/>
    <property type="match status" value="1"/>
</dbReference>
<protein>
    <submittedName>
        <fullName evidence="1">Uncharacterized protein</fullName>
    </submittedName>
</protein>
<dbReference type="EMBL" id="JALBUF010000013">
    <property type="protein sequence ID" value="MCI0184401.1"/>
    <property type="molecule type" value="Genomic_DNA"/>
</dbReference>
<proteinExistence type="predicted"/>
<name>A0A9X1V9Z0_9BACL</name>
<sequence length="173" mass="18925">MPLIHGGTEPNDITSTNYNLCYQILNTCVNMHYESSVGGLHAVPGDNMYVDIWFTVDSSTGQGTAHFYYHDLKNGNAISFNVSGITSYSGYNSTSEWIVERPTVINSTTENMADYGSVTFTGEDGTSSGTSYPTTQNVGYAYTIQPSDNHILSEVTTPMNSTGNVTVHWVQYN</sequence>
<comment type="caution">
    <text evidence="1">The sequence shown here is derived from an EMBL/GenBank/DDBJ whole genome shotgun (WGS) entry which is preliminary data.</text>
</comment>
<organism evidence="1 2">
    <name type="scientific">Sulfoacidibacillus ferrooxidans</name>
    <dbReference type="NCBI Taxonomy" id="2005001"/>
    <lineage>
        <taxon>Bacteria</taxon>
        <taxon>Bacillati</taxon>
        <taxon>Bacillota</taxon>
        <taxon>Bacilli</taxon>
        <taxon>Bacillales</taxon>
        <taxon>Alicyclobacillaceae</taxon>
        <taxon>Sulfoacidibacillus</taxon>
    </lineage>
</organism>
<gene>
    <name evidence="1" type="ORF">MM817_02698</name>
</gene>
<dbReference type="Proteomes" id="UP001139263">
    <property type="component" value="Unassembled WGS sequence"/>
</dbReference>
<accession>A0A9X1V9Z0</accession>